<feature type="region of interest" description="Disordered" evidence="1">
    <location>
        <begin position="141"/>
        <end position="161"/>
    </location>
</feature>
<dbReference type="Proteomes" id="UP001187343">
    <property type="component" value="Unassembled WGS sequence"/>
</dbReference>
<evidence type="ECO:0000313" key="3">
    <source>
        <dbReference type="Proteomes" id="UP001187343"/>
    </source>
</evidence>
<sequence>MAAAQSEADVSIGLEVSKAPSPERSWLDDWHLGAIPRLKKIRGRGGALGGLGPLAQRWICGPSFRRRGPSLSVRVAPAGEERHTFHQKVSHLPQHPQGGSLITLPPRKAVLQGSVSSGERFFQLPPGNGTARVRSLPLEVASPEGHPQAAHQRPASRGWFP</sequence>
<dbReference type="AlphaFoldDB" id="A0AA88PDT6"/>
<accession>A0AA88PDT6</accession>
<proteinExistence type="predicted"/>
<dbReference type="EMBL" id="JAUYZG010000017">
    <property type="protein sequence ID" value="KAK2883636.1"/>
    <property type="molecule type" value="Genomic_DNA"/>
</dbReference>
<comment type="caution">
    <text evidence="2">The sequence shown here is derived from an EMBL/GenBank/DDBJ whole genome shotgun (WGS) entry which is preliminary data.</text>
</comment>
<evidence type="ECO:0000256" key="1">
    <source>
        <dbReference type="SAM" id="MobiDB-lite"/>
    </source>
</evidence>
<protein>
    <submittedName>
        <fullName evidence="2">Uncharacterized protein</fullName>
    </submittedName>
</protein>
<keyword evidence="3" id="KW-1185">Reference proteome</keyword>
<name>A0AA88PDT6_9TELE</name>
<reference evidence="2" key="1">
    <citation type="submission" date="2023-08" db="EMBL/GenBank/DDBJ databases">
        <title>Chromosome-level Genome Assembly of mud carp (Cirrhinus molitorella).</title>
        <authorList>
            <person name="Liu H."/>
        </authorList>
    </citation>
    <scope>NUCLEOTIDE SEQUENCE</scope>
    <source>
        <strain evidence="2">Prfri</strain>
        <tissue evidence="2">Muscle</tissue>
    </source>
</reference>
<gene>
    <name evidence="2" type="ORF">Q8A67_017273</name>
</gene>
<organism evidence="2 3">
    <name type="scientific">Cirrhinus molitorella</name>
    <name type="common">mud carp</name>
    <dbReference type="NCBI Taxonomy" id="172907"/>
    <lineage>
        <taxon>Eukaryota</taxon>
        <taxon>Metazoa</taxon>
        <taxon>Chordata</taxon>
        <taxon>Craniata</taxon>
        <taxon>Vertebrata</taxon>
        <taxon>Euteleostomi</taxon>
        <taxon>Actinopterygii</taxon>
        <taxon>Neopterygii</taxon>
        <taxon>Teleostei</taxon>
        <taxon>Ostariophysi</taxon>
        <taxon>Cypriniformes</taxon>
        <taxon>Cyprinidae</taxon>
        <taxon>Labeoninae</taxon>
        <taxon>Labeonini</taxon>
        <taxon>Cirrhinus</taxon>
    </lineage>
</organism>
<evidence type="ECO:0000313" key="2">
    <source>
        <dbReference type="EMBL" id="KAK2883636.1"/>
    </source>
</evidence>